<dbReference type="AlphaFoldDB" id="A0A9W9I835"/>
<feature type="signal peptide" evidence="1">
    <location>
        <begin position="1"/>
        <end position="20"/>
    </location>
</feature>
<reference evidence="2" key="1">
    <citation type="submission" date="2022-11" db="EMBL/GenBank/DDBJ databases">
        <authorList>
            <person name="Petersen C."/>
        </authorList>
    </citation>
    <scope>NUCLEOTIDE SEQUENCE</scope>
    <source>
        <strain evidence="2">IBT 26290</strain>
    </source>
</reference>
<reference evidence="2" key="2">
    <citation type="journal article" date="2023" name="IMA Fungus">
        <title>Comparative genomic study of the Penicillium genus elucidates a diverse pangenome and 15 lateral gene transfer events.</title>
        <authorList>
            <person name="Petersen C."/>
            <person name="Sorensen T."/>
            <person name="Nielsen M.R."/>
            <person name="Sondergaard T.E."/>
            <person name="Sorensen J.L."/>
            <person name="Fitzpatrick D.A."/>
            <person name="Frisvad J.C."/>
            <person name="Nielsen K.L."/>
        </authorList>
    </citation>
    <scope>NUCLEOTIDE SEQUENCE</scope>
    <source>
        <strain evidence="2">IBT 26290</strain>
    </source>
</reference>
<proteinExistence type="predicted"/>
<protein>
    <submittedName>
        <fullName evidence="2">Uncharacterized protein</fullName>
    </submittedName>
</protein>
<keyword evidence="1" id="KW-0732">Signal</keyword>
<keyword evidence="3" id="KW-1185">Reference proteome</keyword>
<dbReference type="PANTHER" id="PTHR39599:SF1">
    <property type="entry name" value="GPI-ANCHORED PROTEIN (EUROFUNG)"/>
    <property type="match status" value="1"/>
</dbReference>
<organism evidence="2 3">
    <name type="scientific">Penicillium canariense</name>
    <dbReference type="NCBI Taxonomy" id="189055"/>
    <lineage>
        <taxon>Eukaryota</taxon>
        <taxon>Fungi</taxon>
        <taxon>Dikarya</taxon>
        <taxon>Ascomycota</taxon>
        <taxon>Pezizomycotina</taxon>
        <taxon>Eurotiomycetes</taxon>
        <taxon>Eurotiomycetidae</taxon>
        <taxon>Eurotiales</taxon>
        <taxon>Aspergillaceae</taxon>
        <taxon>Penicillium</taxon>
    </lineage>
</organism>
<dbReference type="EMBL" id="JAPQKN010000002">
    <property type="protein sequence ID" value="KAJ5168305.1"/>
    <property type="molecule type" value="Genomic_DNA"/>
</dbReference>
<evidence type="ECO:0000256" key="1">
    <source>
        <dbReference type="SAM" id="SignalP"/>
    </source>
</evidence>
<sequence length="259" mass="26393">MRASWWIGVWATFLPSTVLSIETAPFSAPQAVESRKRAFEVLQILKRANNCPSGYNPCTSLGNSDACCIQGTNCSRDAANNIACCPTGASCTGSLTGASTSTTRQTGTSFMFPQGTTATTTATDSAAASVTGSTLSGAYPFIYVPTTFANAATCSSYYSLCQYEYTQCTGQLLGRYAVTVGGAGGAGVTVEAVTATSQATSICSSLSAEACHGLQLSYCATAATGTAQNASGNGALPVRTTSLHDLVLGLMVGIAGMFI</sequence>
<dbReference type="Proteomes" id="UP001149163">
    <property type="component" value="Unassembled WGS sequence"/>
</dbReference>
<dbReference type="RefSeq" id="XP_056544766.1">
    <property type="nucleotide sequence ID" value="XM_056686024.1"/>
</dbReference>
<dbReference type="OrthoDB" id="5410926at2759"/>
<name>A0A9W9I835_9EURO</name>
<gene>
    <name evidence="2" type="ORF">N7482_003899</name>
</gene>
<evidence type="ECO:0000313" key="2">
    <source>
        <dbReference type="EMBL" id="KAJ5168305.1"/>
    </source>
</evidence>
<dbReference type="GeneID" id="81425200"/>
<feature type="chain" id="PRO_5040755325" evidence="1">
    <location>
        <begin position="21"/>
        <end position="259"/>
    </location>
</feature>
<comment type="caution">
    <text evidence="2">The sequence shown here is derived from an EMBL/GenBank/DDBJ whole genome shotgun (WGS) entry which is preliminary data.</text>
</comment>
<dbReference type="PANTHER" id="PTHR39599">
    <property type="entry name" value="GPI-ANCHORED PROTEIN (EUROFUNG)-RELATED-RELATED"/>
    <property type="match status" value="1"/>
</dbReference>
<evidence type="ECO:0000313" key="3">
    <source>
        <dbReference type="Proteomes" id="UP001149163"/>
    </source>
</evidence>
<accession>A0A9W9I835</accession>